<dbReference type="AlphaFoldDB" id="A0AAF0DUM0"/>
<dbReference type="SUPFAM" id="SSF81606">
    <property type="entry name" value="PP2C-like"/>
    <property type="match status" value="1"/>
</dbReference>
<feature type="domain" description="PPM-type phosphatase" evidence="1">
    <location>
        <begin position="50"/>
        <end position="439"/>
    </location>
</feature>
<name>A0AAF0DUM0_9BASI</name>
<proteinExistence type="predicted"/>
<dbReference type="InterPro" id="IPR015655">
    <property type="entry name" value="PP2C"/>
</dbReference>
<dbReference type="Pfam" id="PF00481">
    <property type="entry name" value="PP2C"/>
    <property type="match status" value="1"/>
</dbReference>
<dbReference type="CDD" id="cd00143">
    <property type="entry name" value="PP2Cc"/>
    <property type="match status" value="1"/>
</dbReference>
<evidence type="ECO:0000313" key="2">
    <source>
        <dbReference type="EMBL" id="WFC95662.1"/>
    </source>
</evidence>
<gene>
    <name evidence="2" type="ORF">MBRA1_002315</name>
</gene>
<dbReference type="PANTHER" id="PTHR13832:SF589">
    <property type="entry name" value="[PYRUVATE DEHYDROGENASE [ACETYL-TRANSFERRING]]-PHOSPHATASE 2, MITOCHONDRIAL"/>
    <property type="match status" value="1"/>
</dbReference>
<dbReference type="Gene3D" id="3.60.40.10">
    <property type="entry name" value="PPM-type phosphatase domain"/>
    <property type="match status" value="1"/>
</dbReference>
<dbReference type="GO" id="GO:0004722">
    <property type="term" value="F:protein serine/threonine phosphatase activity"/>
    <property type="evidence" value="ECO:0007669"/>
    <property type="project" value="InterPro"/>
</dbReference>
<sequence length="470" mass="51507">MAVRAGGCRATHVARLRVVPSVQRHAYHEYVRVRAPGGSCARVPLKPGQTFGALASRGERARQEDAVSYACVMLPCEQLRQSIVDATPRGQTRDPWFGWSCMEAGGPDLGAQVVWFACFDGHGGASVSQRLAARLHAVFEAAEPDMVTDTVRYMRSLGGYFRRYTGGVLERWVRKDRLGRAATYEAPQRYASLSALAASSEAAPERALEHYVALDGDEAPGARHTERIAPPDEMRGKELTLKERATLAWLMMDREIQQNEAYEGAGSTASVVLVHSLDKPAAPWYASQYVSLTTVHLGDTRFVLCPVQDGRAVPLTTFHHPDDPVEAERLSRLGAGVVTDSFGENRWMGTLANTRAFGDADAKRFGVTPEPDVSTHLLRGADVAFVVGFSDGISDVASDQEIVDLCCGAAHPQEAARRVLRYAENLGTVDNATVVCVPLAGWGRARNEDSTRARRKERLSKVDLYRDRRK</sequence>
<evidence type="ECO:0000259" key="1">
    <source>
        <dbReference type="PROSITE" id="PS51746"/>
    </source>
</evidence>
<dbReference type="Proteomes" id="UP001216638">
    <property type="component" value="Chromosome 2"/>
</dbReference>
<dbReference type="PROSITE" id="PS51746">
    <property type="entry name" value="PPM_2"/>
    <property type="match status" value="1"/>
</dbReference>
<dbReference type="SMART" id="SM00332">
    <property type="entry name" value="PP2Cc"/>
    <property type="match status" value="1"/>
</dbReference>
<dbReference type="PANTHER" id="PTHR13832">
    <property type="entry name" value="PROTEIN PHOSPHATASE 2C"/>
    <property type="match status" value="1"/>
</dbReference>
<evidence type="ECO:0000313" key="3">
    <source>
        <dbReference type="Proteomes" id="UP001216638"/>
    </source>
</evidence>
<dbReference type="InterPro" id="IPR036457">
    <property type="entry name" value="PPM-type-like_dom_sf"/>
</dbReference>
<keyword evidence="3" id="KW-1185">Reference proteome</keyword>
<organism evidence="2 3">
    <name type="scientific">Malassezia brasiliensis</name>
    <dbReference type="NCBI Taxonomy" id="1821822"/>
    <lineage>
        <taxon>Eukaryota</taxon>
        <taxon>Fungi</taxon>
        <taxon>Dikarya</taxon>
        <taxon>Basidiomycota</taxon>
        <taxon>Ustilaginomycotina</taxon>
        <taxon>Malasseziomycetes</taxon>
        <taxon>Malasseziales</taxon>
        <taxon>Malasseziaceae</taxon>
        <taxon>Malassezia</taxon>
    </lineage>
</organism>
<dbReference type="EMBL" id="CP119952">
    <property type="protein sequence ID" value="WFC95662.1"/>
    <property type="molecule type" value="Genomic_DNA"/>
</dbReference>
<protein>
    <recommendedName>
        <fullName evidence="1">PPM-type phosphatase domain-containing protein</fullName>
    </recommendedName>
</protein>
<accession>A0AAF0DUM0</accession>
<dbReference type="InterPro" id="IPR001932">
    <property type="entry name" value="PPM-type_phosphatase-like_dom"/>
</dbReference>
<reference evidence="2" key="1">
    <citation type="submission" date="2023-03" db="EMBL/GenBank/DDBJ databases">
        <title>Mating type loci evolution in Malassezia.</title>
        <authorList>
            <person name="Coelho M.A."/>
        </authorList>
    </citation>
    <scope>NUCLEOTIDE SEQUENCE</scope>
    <source>
        <strain evidence="2">CBS 14135</strain>
    </source>
</reference>